<keyword evidence="2" id="KW-1185">Reference proteome</keyword>
<dbReference type="AlphaFoldDB" id="A0A1W2ECW2"/>
<dbReference type="STRING" id="1387277.SAMN06295998_1267"/>
<proteinExistence type="predicted"/>
<organism evidence="1 2">
    <name type="scientific">Primorskyibacter flagellatus</name>
    <dbReference type="NCBI Taxonomy" id="1387277"/>
    <lineage>
        <taxon>Bacteria</taxon>
        <taxon>Pseudomonadati</taxon>
        <taxon>Pseudomonadota</taxon>
        <taxon>Alphaproteobacteria</taxon>
        <taxon>Rhodobacterales</taxon>
        <taxon>Roseobacteraceae</taxon>
        <taxon>Primorskyibacter</taxon>
    </lineage>
</organism>
<gene>
    <name evidence="1" type="ORF">SAMN06295998_1267</name>
</gene>
<evidence type="ECO:0000313" key="2">
    <source>
        <dbReference type="Proteomes" id="UP000192330"/>
    </source>
</evidence>
<evidence type="ECO:0000313" key="1">
    <source>
        <dbReference type="EMBL" id="SMD07232.1"/>
    </source>
</evidence>
<sequence length="41" mass="4521">MAFQPTPITQDRKEARTFARSMHFCAKKGEPGRAITLAEAG</sequence>
<accession>A0A1W2ECW2</accession>
<dbReference type="EMBL" id="FWYD01000026">
    <property type="protein sequence ID" value="SMD07232.1"/>
    <property type="molecule type" value="Genomic_DNA"/>
</dbReference>
<reference evidence="1 2" key="1">
    <citation type="submission" date="2017-04" db="EMBL/GenBank/DDBJ databases">
        <authorList>
            <person name="Afonso C.L."/>
            <person name="Miller P.J."/>
            <person name="Scott M.A."/>
            <person name="Spackman E."/>
            <person name="Goraichik I."/>
            <person name="Dimitrov K.M."/>
            <person name="Suarez D.L."/>
            <person name="Swayne D.E."/>
        </authorList>
    </citation>
    <scope>NUCLEOTIDE SEQUENCE [LARGE SCALE GENOMIC DNA]</scope>
    <source>
        <strain evidence="1 2">CGMCC 1.12644</strain>
    </source>
</reference>
<dbReference type="RefSeq" id="WP_268876754.1">
    <property type="nucleotide sequence ID" value="NZ_FWYD01000026.1"/>
</dbReference>
<dbReference type="Proteomes" id="UP000192330">
    <property type="component" value="Unassembled WGS sequence"/>
</dbReference>
<protein>
    <submittedName>
        <fullName evidence="1">Uncharacterized protein</fullName>
    </submittedName>
</protein>
<name>A0A1W2ECW2_9RHOB</name>